<name>A0ABU0SQB5_9ACTN</name>
<accession>A0ABU0SQB5</accession>
<dbReference type="Proteomes" id="UP001230328">
    <property type="component" value="Unassembled WGS sequence"/>
</dbReference>
<proteinExistence type="predicted"/>
<keyword evidence="3" id="KW-1185">Reference proteome</keyword>
<organism evidence="2 3">
    <name type="scientific">Streptomyces umbrinus</name>
    <dbReference type="NCBI Taxonomy" id="67370"/>
    <lineage>
        <taxon>Bacteria</taxon>
        <taxon>Bacillati</taxon>
        <taxon>Actinomycetota</taxon>
        <taxon>Actinomycetes</taxon>
        <taxon>Kitasatosporales</taxon>
        <taxon>Streptomycetaceae</taxon>
        <taxon>Streptomyces</taxon>
        <taxon>Streptomyces phaeochromogenes group</taxon>
    </lineage>
</organism>
<protein>
    <submittedName>
        <fullName evidence="2">Uncharacterized protein</fullName>
    </submittedName>
</protein>
<dbReference type="EMBL" id="JAUSZI010000002">
    <property type="protein sequence ID" value="MDQ1025756.1"/>
    <property type="molecule type" value="Genomic_DNA"/>
</dbReference>
<comment type="caution">
    <text evidence="2">The sequence shown here is derived from an EMBL/GenBank/DDBJ whole genome shotgun (WGS) entry which is preliminary data.</text>
</comment>
<reference evidence="2 3" key="1">
    <citation type="submission" date="2023-07" db="EMBL/GenBank/DDBJ databases">
        <title>Comparative genomics of wheat-associated soil bacteria to identify genetic determinants of phenazine resistance.</title>
        <authorList>
            <person name="Mouncey N."/>
        </authorList>
    </citation>
    <scope>NUCLEOTIDE SEQUENCE [LARGE SCALE GENOMIC DNA]</scope>
    <source>
        <strain evidence="2 3">V2I4</strain>
    </source>
</reference>
<evidence type="ECO:0000313" key="3">
    <source>
        <dbReference type="Proteomes" id="UP001230328"/>
    </source>
</evidence>
<feature type="region of interest" description="Disordered" evidence="1">
    <location>
        <begin position="78"/>
        <end position="102"/>
    </location>
</feature>
<sequence>MSSTCFFTDLMPRLRRPKATFSKMSRCGKSAYDWKTVFTGRLYGGRFVTSWSPSRTEPEEGSSRPAIMRSVVVLPQPEAPRSAKNEPWGTVRSSGWTAVKEP</sequence>
<gene>
    <name evidence="2" type="ORF">QF035_003338</name>
</gene>
<evidence type="ECO:0000256" key="1">
    <source>
        <dbReference type="SAM" id="MobiDB-lite"/>
    </source>
</evidence>
<evidence type="ECO:0000313" key="2">
    <source>
        <dbReference type="EMBL" id="MDQ1025756.1"/>
    </source>
</evidence>